<dbReference type="AlphaFoldDB" id="A0A0P6YB43"/>
<dbReference type="Proteomes" id="UP000050417">
    <property type="component" value="Unassembled WGS sequence"/>
</dbReference>
<evidence type="ECO:0000313" key="1">
    <source>
        <dbReference type="EMBL" id="KPL79143.1"/>
    </source>
</evidence>
<accession>A0A0P6YB43</accession>
<name>A0A0P6YB43_9CHLR</name>
<protein>
    <submittedName>
        <fullName evidence="1">Uncharacterized protein</fullName>
    </submittedName>
</protein>
<keyword evidence="2" id="KW-1185">Reference proteome</keyword>
<dbReference type="STRING" id="1134406.ADN00_04615"/>
<gene>
    <name evidence="1" type="ORF">ADN00_04615</name>
</gene>
<proteinExistence type="predicted"/>
<reference evidence="1 2" key="1">
    <citation type="submission" date="2015-07" db="EMBL/GenBank/DDBJ databases">
        <title>Genome sequence of Ornatilinea apprima DSM 23815.</title>
        <authorList>
            <person name="Hemp J."/>
            <person name="Ward L.M."/>
            <person name="Pace L.A."/>
            <person name="Fischer W.W."/>
        </authorList>
    </citation>
    <scope>NUCLEOTIDE SEQUENCE [LARGE SCALE GENOMIC DNA]</scope>
    <source>
        <strain evidence="1 2">P3M-1</strain>
    </source>
</reference>
<dbReference type="EMBL" id="LGCL01000015">
    <property type="protein sequence ID" value="KPL79143.1"/>
    <property type="molecule type" value="Genomic_DNA"/>
</dbReference>
<comment type="caution">
    <text evidence="1">The sequence shown here is derived from an EMBL/GenBank/DDBJ whole genome shotgun (WGS) entry which is preliminary data.</text>
</comment>
<organism evidence="1 2">
    <name type="scientific">Ornatilinea apprima</name>
    <dbReference type="NCBI Taxonomy" id="1134406"/>
    <lineage>
        <taxon>Bacteria</taxon>
        <taxon>Bacillati</taxon>
        <taxon>Chloroflexota</taxon>
        <taxon>Anaerolineae</taxon>
        <taxon>Anaerolineales</taxon>
        <taxon>Anaerolineaceae</taxon>
        <taxon>Ornatilinea</taxon>
    </lineage>
</organism>
<evidence type="ECO:0000313" key="2">
    <source>
        <dbReference type="Proteomes" id="UP000050417"/>
    </source>
</evidence>
<sequence length="79" mass="8284">MSNLVLKGCFLHPSLISSGKGRATSAGMGFSQQEFGQNGGLAALDVPRSTAGISISPRIRSQRHPTPAGWVVGEFFTLP</sequence>